<dbReference type="AlphaFoldDB" id="A0A8J2K587"/>
<name>A0A8J2K587_9HEXA</name>
<proteinExistence type="predicted"/>
<sequence length="56" mass="6445">GTETWMTYHGCVNTTHINGYRIARIEKIDWNDDGTPSFPRPHGYNHPQPVPSGQMY</sequence>
<accession>A0A8J2K587</accession>
<protein>
    <submittedName>
        <fullName evidence="2">Uncharacterized protein</fullName>
    </submittedName>
</protein>
<organism evidence="2 3">
    <name type="scientific">Allacma fusca</name>
    <dbReference type="NCBI Taxonomy" id="39272"/>
    <lineage>
        <taxon>Eukaryota</taxon>
        <taxon>Metazoa</taxon>
        <taxon>Ecdysozoa</taxon>
        <taxon>Arthropoda</taxon>
        <taxon>Hexapoda</taxon>
        <taxon>Collembola</taxon>
        <taxon>Symphypleona</taxon>
        <taxon>Sminthuridae</taxon>
        <taxon>Allacma</taxon>
    </lineage>
</organism>
<feature type="non-terminal residue" evidence="2">
    <location>
        <position position="1"/>
    </location>
</feature>
<dbReference type="EMBL" id="CAJVCH010063238">
    <property type="protein sequence ID" value="CAG7719648.1"/>
    <property type="molecule type" value="Genomic_DNA"/>
</dbReference>
<comment type="caution">
    <text evidence="2">The sequence shown here is derived from an EMBL/GenBank/DDBJ whole genome shotgun (WGS) entry which is preliminary data.</text>
</comment>
<dbReference type="Proteomes" id="UP000708208">
    <property type="component" value="Unassembled WGS sequence"/>
</dbReference>
<evidence type="ECO:0000256" key="1">
    <source>
        <dbReference type="SAM" id="MobiDB-lite"/>
    </source>
</evidence>
<reference evidence="2" key="1">
    <citation type="submission" date="2021-06" db="EMBL/GenBank/DDBJ databases">
        <authorList>
            <person name="Hodson N. C."/>
            <person name="Mongue J. A."/>
            <person name="Jaron S. K."/>
        </authorList>
    </citation>
    <scope>NUCLEOTIDE SEQUENCE</scope>
</reference>
<feature type="region of interest" description="Disordered" evidence="1">
    <location>
        <begin position="32"/>
        <end position="56"/>
    </location>
</feature>
<evidence type="ECO:0000313" key="2">
    <source>
        <dbReference type="EMBL" id="CAG7719648.1"/>
    </source>
</evidence>
<dbReference type="OrthoDB" id="272289at2759"/>
<keyword evidence="3" id="KW-1185">Reference proteome</keyword>
<gene>
    <name evidence="2" type="ORF">AFUS01_LOCUS8963</name>
</gene>
<evidence type="ECO:0000313" key="3">
    <source>
        <dbReference type="Proteomes" id="UP000708208"/>
    </source>
</evidence>